<dbReference type="GO" id="GO:0006312">
    <property type="term" value="P:mitotic recombination"/>
    <property type="evidence" value="ECO:0007669"/>
    <property type="project" value="TreeGrafter"/>
</dbReference>
<comment type="similarity">
    <text evidence="1">Belongs to the RAD52 family.</text>
</comment>
<name>A0A8J5QG89_9ASCO</name>
<keyword evidence="9" id="KW-1185">Reference proteome</keyword>
<dbReference type="PANTHER" id="PTHR12132:SF1">
    <property type="entry name" value="DNA REPAIR PROTEIN RAD52 HOMOLOG"/>
    <property type="match status" value="1"/>
</dbReference>
<dbReference type="GO" id="GO:0003697">
    <property type="term" value="F:single-stranded DNA binding"/>
    <property type="evidence" value="ECO:0007669"/>
    <property type="project" value="UniProtKB-ARBA"/>
</dbReference>
<keyword evidence="4" id="KW-0234">DNA repair</keyword>
<dbReference type="RefSeq" id="XP_049262690.1">
    <property type="nucleotide sequence ID" value="XM_049407898.1"/>
</dbReference>
<keyword evidence="3" id="KW-0233">DNA recombination</keyword>
<sequence>MPPTATKPQPRPFNPVSYTKEEEQQIQSKLDKVLGPEYVSFRPGGGGTRVSYIEGWKALNLANEIFGFNGWNSELMNTTVDYLDIDPRTGRCSLGLTIHVRVTLKDGTYHEDYGYGFIENAKSKAMAFEKCKKEAVTDGLKRCLRCFGNVLGNCLYDKSFVARIQKTKVVKPEYEDENFHRDPLLVERDRKRQIIEQNHMEEMRKEKENEQRGQQQQEQPQQQPQQQQPQPQTRPQQQEQPLQNVQLQPPPSATNPVNNNFVTPKSPSKIVHIATKQEREAFDDSFLFSDDIAEEDLLTAEPETEREASTDIDAPGTSTEISSYNNSNIAPPINAPAVFVSAKGANILQQSPDNIPPTAEFDVKFVSPNIRRTVDPTKSAPIKRSDISVNSAPSGGSSSSNLGNNNRVNLSGGSSVNPLHNSPTPGSIGMMNKLGKRVGMPPQTRSSIKRPHLDEAPNGGSSNGS</sequence>
<dbReference type="OrthoDB" id="206565at2759"/>
<keyword evidence="2" id="KW-0227">DNA damage</keyword>
<comment type="caution">
    <text evidence="8">The sequence shown here is derived from an EMBL/GenBank/DDBJ whole genome shotgun (WGS) entry which is preliminary data.</text>
</comment>
<feature type="region of interest" description="Disordered" evidence="7">
    <location>
        <begin position="203"/>
        <end position="265"/>
    </location>
</feature>
<feature type="compositionally biased region" description="Polar residues" evidence="7">
    <location>
        <begin position="254"/>
        <end position="265"/>
    </location>
</feature>
<protein>
    <recommendedName>
        <fullName evidence="6">DNA repair and recombination protein RAD52</fullName>
    </recommendedName>
</protein>
<feature type="compositionally biased region" description="Pro residues" evidence="7">
    <location>
        <begin position="1"/>
        <end position="13"/>
    </location>
</feature>
<dbReference type="Proteomes" id="UP000694255">
    <property type="component" value="Unassembled WGS sequence"/>
</dbReference>
<dbReference type="FunFam" id="3.30.390.80:FF:000001">
    <property type="entry name" value="DNA repair protein RAD52 homolog"/>
    <property type="match status" value="1"/>
</dbReference>
<proteinExistence type="inferred from homology"/>
<evidence type="ECO:0000256" key="4">
    <source>
        <dbReference type="ARBA" id="ARBA00023204"/>
    </source>
</evidence>
<gene>
    <name evidence="8" type="ORF">J8A68_003988</name>
</gene>
<feature type="region of interest" description="Disordered" evidence="7">
    <location>
        <begin position="372"/>
        <end position="465"/>
    </location>
</feature>
<dbReference type="AlphaFoldDB" id="A0A8J5QG89"/>
<dbReference type="EMBL" id="JAGSYN010000178">
    <property type="protein sequence ID" value="KAG7662457.1"/>
    <property type="molecule type" value="Genomic_DNA"/>
</dbReference>
<dbReference type="Pfam" id="PF04098">
    <property type="entry name" value="Rad52_Rad22"/>
    <property type="match status" value="1"/>
</dbReference>
<dbReference type="InterPro" id="IPR004585">
    <property type="entry name" value="DNA_recomb/repair_Rad52"/>
</dbReference>
<evidence type="ECO:0000256" key="2">
    <source>
        <dbReference type="ARBA" id="ARBA00022763"/>
    </source>
</evidence>
<evidence type="ECO:0000256" key="5">
    <source>
        <dbReference type="ARBA" id="ARBA00037138"/>
    </source>
</evidence>
<dbReference type="GO" id="GO:0005634">
    <property type="term" value="C:nucleus"/>
    <property type="evidence" value="ECO:0007669"/>
    <property type="project" value="InterPro"/>
</dbReference>
<evidence type="ECO:0000256" key="7">
    <source>
        <dbReference type="SAM" id="MobiDB-lite"/>
    </source>
</evidence>
<dbReference type="InterPro" id="IPR007232">
    <property type="entry name" value="Rad52_Rad59_Rad22"/>
</dbReference>
<reference evidence="8 9" key="1">
    <citation type="journal article" date="2021" name="DNA Res.">
        <title>Genome analysis of Candida subhashii reveals its hybrid nature and dual mitochondrial genome conformations.</title>
        <authorList>
            <person name="Mixao V."/>
            <person name="Hegedusova E."/>
            <person name="Saus E."/>
            <person name="Pryszcz L.P."/>
            <person name="Cillingova A."/>
            <person name="Nosek J."/>
            <person name="Gabaldon T."/>
        </authorList>
    </citation>
    <scope>NUCLEOTIDE SEQUENCE [LARGE SCALE GENOMIC DNA]</scope>
    <source>
        <strain evidence="8 9">CBS 10753</strain>
    </source>
</reference>
<comment type="function">
    <text evidence="5">Involved in DNA double-strand break (DSB) repair and recombination. Promotes the annealing of complementary single-stranded DNA and by stimulation of the RAD51 recombinase.</text>
</comment>
<dbReference type="GeneID" id="73470788"/>
<accession>A0A8J5QG89</accession>
<evidence type="ECO:0000256" key="3">
    <source>
        <dbReference type="ARBA" id="ARBA00023172"/>
    </source>
</evidence>
<evidence type="ECO:0000313" key="8">
    <source>
        <dbReference type="EMBL" id="KAG7662457.1"/>
    </source>
</evidence>
<dbReference type="GO" id="GO:0000730">
    <property type="term" value="P:DNA recombinase assembly"/>
    <property type="evidence" value="ECO:0007669"/>
    <property type="project" value="InterPro"/>
</dbReference>
<evidence type="ECO:0000256" key="1">
    <source>
        <dbReference type="ARBA" id="ARBA00006638"/>
    </source>
</evidence>
<dbReference type="GO" id="GO:0045002">
    <property type="term" value="P:double-strand break repair via single-strand annealing"/>
    <property type="evidence" value="ECO:0007669"/>
    <property type="project" value="InterPro"/>
</dbReference>
<dbReference type="PANTHER" id="PTHR12132">
    <property type="entry name" value="DNA REPAIR AND RECOMBINATION PROTEIN RAD52, RAD59"/>
    <property type="match status" value="1"/>
</dbReference>
<evidence type="ECO:0000256" key="6">
    <source>
        <dbReference type="ARBA" id="ARBA00041062"/>
    </source>
</evidence>
<feature type="compositionally biased region" description="Low complexity" evidence="7">
    <location>
        <begin position="388"/>
        <end position="417"/>
    </location>
</feature>
<evidence type="ECO:0000313" key="9">
    <source>
        <dbReference type="Proteomes" id="UP000694255"/>
    </source>
</evidence>
<dbReference type="NCBIfam" id="TIGR00607">
    <property type="entry name" value="rad52"/>
    <property type="match status" value="1"/>
</dbReference>
<organism evidence="8 9">
    <name type="scientific">[Candida] subhashii</name>
    <dbReference type="NCBI Taxonomy" id="561895"/>
    <lineage>
        <taxon>Eukaryota</taxon>
        <taxon>Fungi</taxon>
        <taxon>Dikarya</taxon>
        <taxon>Ascomycota</taxon>
        <taxon>Saccharomycotina</taxon>
        <taxon>Pichiomycetes</taxon>
        <taxon>Debaryomycetaceae</taxon>
        <taxon>Spathaspora</taxon>
    </lineage>
</organism>
<dbReference type="InterPro" id="IPR041247">
    <property type="entry name" value="Rad52_fam"/>
</dbReference>
<feature type="compositionally biased region" description="Low complexity" evidence="7">
    <location>
        <begin position="212"/>
        <end position="247"/>
    </location>
</feature>
<feature type="region of interest" description="Disordered" evidence="7">
    <location>
        <begin position="1"/>
        <end position="22"/>
    </location>
</feature>